<organism evidence="1 2">
    <name type="scientific">Nitrobacter winogradskyi</name>
    <name type="common">Nitrobacter agilis</name>
    <dbReference type="NCBI Taxonomy" id="913"/>
    <lineage>
        <taxon>Bacteria</taxon>
        <taxon>Pseudomonadati</taxon>
        <taxon>Pseudomonadota</taxon>
        <taxon>Alphaproteobacteria</taxon>
        <taxon>Hyphomicrobiales</taxon>
        <taxon>Nitrobacteraceae</taxon>
        <taxon>Nitrobacter</taxon>
    </lineage>
</organism>
<dbReference type="EMBL" id="BJNF01000026">
    <property type="protein sequence ID" value="GEC15188.1"/>
    <property type="molecule type" value="Genomic_DNA"/>
</dbReference>
<evidence type="ECO:0000313" key="2">
    <source>
        <dbReference type="Proteomes" id="UP000318825"/>
    </source>
</evidence>
<reference evidence="1 2" key="1">
    <citation type="submission" date="2019-06" db="EMBL/GenBank/DDBJ databases">
        <title>Whole genome shotgun sequence of Nitrobacter winogradskyi NBRC 14297.</title>
        <authorList>
            <person name="Hosoyama A."/>
            <person name="Uohara A."/>
            <person name="Ohji S."/>
            <person name="Ichikawa N."/>
        </authorList>
    </citation>
    <scope>NUCLEOTIDE SEQUENCE [LARGE SCALE GENOMIC DNA]</scope>
    <source>
        <strain evidence="1 2">NBRC 14297</strain>
    </source>
</reference>
<name>A0A4Y3W9I3_NITWI</name>
<gene>
    <name evidence="1" type="ORF">NWI01_10800</name>
</gene>
<dbReference type="RefSeq" id="WP_141382923.1">
    <property type="nucleotide sequence ID" value="NZ_JALJZS010000001.1"/>
</dbReference>
<dbReference type="Proteomes" id="UP000318825">
    <property type="component" value="Unassembled WGS sequence"/>
</dbReference>
<dbReference type="AlphaFoldDB" id="A0A4Y3W9I3"/>
<accession>A0A4Y3W9I3</accession>
<proteinExistence type="predicted"/>
<sequence length="233" mass="26205">MTSPARLEAIKKATAASAAKKRARTHCKRGHPLFGPNVYVRTNGGRACKMCATLSHRKTDANMPKQEKIVQVLAALREGRTKDSITKRRKIINFLALKTLLNSDHEEAPAIAALIERNRNISFQSRCGKPTAPHANLNHWLMTFGVAAVDQAVSGIPDYIRDEIKNELLAQLWTGEVAPSNIAVAVKKLQRQMYKDYELFSKFSNHVSLDAVLHHDGTRTLHDFQHRSIWEYS</sequence>
<dbReference type="OrthoDB" id="3732358at2"/>
<evidence type="ECO:0000313" key="1">
    <source>
        <dbReference type="EMBL" id="GEC15188.1"/>
    </source>
</evidence>
<protein>
    <submittedName>
        <fullName evidence="1">Uncharacterized protein</fullName>
    </submittedName>
</protein>
<comment type="caution">
    <text evidence="1">The sequence shown here is derived from an EMBL/GenBank/DDBJ whole genome shotgun (WGS) entry which is preliminary data.</text>
</comment>